<gene>
    <name evidence="2" type="ORF">RCL2_002080500</name>
    <name evidence="1" type="ORF">RclHR1_01000021</name>
</gene>
<dbReference type="OrthoDB" id="2346361at2759"/>
<dbReference type="AlphaFoldDB" id="A0A2Z6Q1H9"/>
<accession>A0A2Z6Q1H9</accession>
<dbReference type="Proteomes" id="UP000615446">
    <property type="component" value="Unassembled WGS sequence"/>
</dbReference>
<comment type="caution">
    <text evidence="1">The sequence shown here is derived from an EMBL/GenBank/DDBJ whole genome shotgun (WGS) entry which is preliminary data.</text>
</comment>
<protein>
    <submittedName>
        <fullName evidence="1">Uncharacterized protein</fullName>
    </submittedName>
</protein>
<evidence type="ECO:0000313" key="1">
    <source>
        <dbReference type="EMBL" id="GBB83265.1"/>
    </source>
</evidence>
<evidence type="ECO:0000313" key="2">
    <source>
        <dbReference type="EMBL" id="GES94063.1"/>
    </source>
</evidence>
<name>A0A2Z6Q1H9_9GLOM</name>
<dbReference type="EMBL" id="BLAL01000229">
    <property type="protein sequence ID" value="GES94063.1"/>
    <property type="molecule type" value="Genomic_DNA"/>
</dbReference>
<proteinExistence type="predicted"/>
<keyword evidence="3" id="KW-1185">Reference proteome</keyword>
<dbReference type="EMBL" id="BEXD01000003">
    <property type="protein sequence ID" value="GBB83265.1"/>
    <property type="molecule type" value="Genomic_DNA"/>
</dbReference>
<organism evidence="1 3">
    <name type="scientific">Rhizophagus clarus</name>
    <dbReference type="NCBI Taxonomy" id="94130"/>
    <lineage>
        <taxon>Eukaryota</taxon>
        <taxon>Fungi</taxon>
        <taxon>Fungi incertae sedis</taxon>
        <taxon>Mucoromycota</taxon>
        <taxon>Glomeromycotina</taxon>
        <taxon>Glomeromycetes</taxon>
        <taxon>Glomerales</taxon>
        <taxon>Glomeraceae</taxon>
        <taxon>Rhizophagus</taxon>
    </lineage>
</organism>
<sequence length="149" mass="17550">MRSTDRRYWCRTHSSFYFLGCPIDFKLVDLSVLKNNSSSSEEDDDDCYDEDEKYEFLNEYVEKNYGSLFYLGKATVAADLTEWEARYEVYLAFHLPYDDDETLTIPKLKNFFSNFDISKVDQFRALMKLLKQPEEDSEPGLCSCHYTIG</sequence>
<evidence type="ECO:0000313" key="3">
    <source>
        <dbReference type="Proteomes" id="UP000247702"/>
    </source>
</evidence>
<reference evidence="1 3" key="1">
    <citation type="submission" date="2017-11" db="EMBL/GenBank/DDBJ databases">
        <title>The genome of Rhizophagus clarus HR1 reveals common genetic basis of auxotrophy among arbuscular mycorrhizal fungi.</title>
        <authorList>
            <person name="Kobayashi Y."/>
        </authorList>
    </citation>
    <scope>NUCLEOTIDE SEQUENCE [LARGE SCALE GENOMIC DNA]</scope>
    <source>
        <strain evidence="1 3">HR1</strain>
    </source>
</reference>
<reference evidence="2" key="2">
    <citation type="submission" date="2019-10" db="EMBL/GenBank/DDBJ databases">
        <title>Conservation and host-specific expression of non-tandemly repeated heterogenous ribosome RNA gene in arbuscular mycorrhizal fungi.</title>
        <authorList>
            <person name="Maeda T."/>
            <person name="Kobayashi Y."/>
            <person name="Nakagawa T."/>
            <person name="Ezawa T."/>
            <person name="Yamaguchi K."/>
            <person name="Bino T."/>
            <person name="Nishimoto Y."/>
            <person name="Shigenobu S."/>
            <person name="Kawaguchi M."/>
        </authorList>
    </citation>
    <scope>NUCLEOTIDE SEQUENCE</scope>
    <source>
        <strain evidence="2">HR1</strain>
    </source>
</reference>
<dbReference type="Proteomes" id="UP000247702">
    <property type="component" value="Unassembled WGS sequence"/>
</dbReference>